<dbReference type="Pfam" id="PF09490">
    <property type="entry name" value="CbtA"/>
    <property type="match status" value="1"/>
</dbReference>
<name>A0ABY5DR12_9ACTN</name>
<accession>A0ABY5DR12</accession>
<reference evidence="2 3" key="1">
    <citation type="submission" date="2022-06" db="EMBL/GenBank/DDBJ databases">
        <title>Paraconexibacter antarcticus.</title>
        <authorList>
            <person name="Kim C.S."/>
        </authorList>
    </citation>
    <scope>NUCLEOTIDE SEQUENCE [LARGE SCALE GENOMIC DNA]</scope>
    <source>
        <strain evidence="2 3">02-257</strain>
    </source>
</reference>
<sequence>MVRSLLIRGMLVGLLAGVLAFAFAYAFGEPQVQHAIDFEDLMAAKAGAAHEHALISRGTQRTVGLLIGTVAMGVALGGMFALVFAYAYGRVGSFGVRATSALLALAAYVTITLVPFTKYPASPPSVGNADTIDRRTLLFFAMIAITVLAAIAAGRVRREYAERLGPWNAAIAAGAVFVLVVAAAQLILPAVHETPAGFPADVLYRFRLASLGISATLWLTIGLAFGATAERLVAAQPGRARARRAGAAA</sequence>
<feature type="transmembrane region" description="Helical" evidence="1">
    <location>
        <begin position="137"/>
        <end position="156"/>
    </location>
</feature>
<feature type="transmembrane region" description="Helical" evidence="1">
    <location>
        <begin position="168"/>
        <end position="188"/>
    </location>
</feature>
<evidence type="ECO:0000256" key="1">
    <source>
        <dbReference type="SAM" id="Phobius"/>
    </source>
</evidence>
<feature type="transmembrane region" description="Helical" evidence="1">
    <location>
        <begin position="100"/>
        <end position="117"/>
    </location>
</feature>
<keyword evidence="3" id="KW-1185">Reference proteome</keyword>
<keyword evidence="1" id="KW-0812">Transmembrane</keyword>
<dbReference type="InterPro" id="IPR012666">
    <property type="entry name" value="CbtA_put"/>
</dbReference>
<evidence type="ECO:0000313" key="2">
    <source>
        <dbReference type="EMBL" id="UTI64106.1"/>
    </source>
</evidence>
<gene>
    <name evidence="2" type="ORF">NBH00_22555</name>
</gene>
<dbReference type="Proteomes" id="UP001056035">
    <property type="component" value="Chromosome"/>
</dbReference>
<dbReference type="EMBL" id="CP098502">
    <property type="protein sequence ID" value="UTI64106.1"/>
    <property type="molecule type" value="Genomic_DNA"/>
</dbReference>
<feature type="transmembrane region" description="Helical" evidence="1">
    <location>
        <begin position="208"/>
        <end position="234"/>
    </location>
</feature>
<organism evidence="2 3">
    <name type="scientific">Paraconexibacter antarcticus</name>
    <dbReference type="NCBI Taxonomy" id="2949664"/>
    <lineage>
        <taxon>Bacteria</taxon>
        <taxon>Bacillati</taxon>
        <taxon>Actinomycetota</taxon>
        <taxon>Thermoleophilia</taxon>
        <taxon>Solirubrobacterales</taxon>
        <taxon>Paraconexibacteraceae</taxon>
        <taxon>Paraconexibacter</taxon>
    </lineage>
</organism>
<proteinExistence type="predicted"/>
<keyword evidence="1" id="KW-0472">Membrane</keyword>
<evidence type="ECO:0000313" key="3">
    <source>
        <dbReference type="Proteomes" id="UP001056035"/>
    </source>
</evidence>
<protein>
    <submittedName>
        <fullName evidence="2">CbtA family protein</fullName>
    </submittedName>
</protein>
<keyword evidence="1" id="KW-1133">Transmembrane helix</keyword>
<feature type="transmembrane region" description="Helical" evidence="1">
    <location>
        <begin position="63"/>
        <end position="88"/>
    </location>
</feature>
<dbReference type="RefSeq" id="WP_254570819.1">
    <property type="nucleotide sequence ID" value="NZ_CP098502.1"/>
</dbReference>